<accession>A0ABR5VGA4</accession>
<evidence type="ECO:0000313" key="3">
    <source>
        <dbReference type="EMBL" id="KXU19276.1"/>
    </source>
</evidence>
<name>A0ABR5VGA4_9CORY</name>
<proteinExistence type="predicted"/>
<dbReference type="EMBL" id="LTEB01000009">
    <property type="protein sequence ID" value="KXU19276.1"/>
    <property type="molecule type" value="Genomic_DNA"/>
</dbReference>
<dbReference type="Proteomes" id="UP000070339">
    <property type="component" value="Unassembled WGS sequence"/>
</dbReference>
<feature type="transmembrane region" description="Helical" evidence="2">
    <location>
        <begin position="97"/>
        <end position="118"/>
    </location>
</feature>
<feature type="compositionally biased region" description="Low complexity" evidence="1">
    <location>
        <begin position="74"/>
        <end position="90"/>
    </location>
</feature>
<evidence type="ECO:0000256" key="2">
    <source>
        <dbReference type="SAM" id="Phobius"/>
    </source>
</evidence>
<keyword evidence="2" id="KW-0812">Transmembrane</keyword>
<feature type="region of interest" description="Disordered" evidence="1">
    <location>
        <begin position="1"/>
        <end position="90"/>
    </location>
</feature>
<evidence type="ECO:0000313" key="4">
    <source>
        <dbReference type="Proteomes" id="UP000070339"/>
    </source>
</evidence>
<feature type="compositionally biased region" description="Low complexity" evidence="1">
    <location>
        <begin position="1"/>
        <end position="14"/>
    </location>
</feature>
<keyword evidence="4" id="KW-1185">Reference proteome</keyword>
<dbReference type="RefSeq" id="WP_235590977.1">
    <property type="nucleotide sequence ID" value="NZ_CP014635.1"/>
</dbReference>
<gene>
    <name evidence="3" type="ORF">WM41_0102</name>
</gene>
<feature type="transmembrane region" description="Helical" evidence="2">
    <location>
        <begin position="124"/>
        <end position="148"/>
    </location>
</feature>
<evidence type="ECO:0000256" key="1">
    <source>
        <dbReference type="SAM" id="MobiDB-lite"/>
    </source>
</evidence>
<keyword evidence="2" id="KW-1133">Transmembrane helix</keyword>
<reference evidence="3 4" key="1">
    <citation type="journal article" date="2016" name="Int. J. Syst. Evol. Microbiol.">
        <title>Resolving the Complexity of Human Skin Metagenomes Using Single-Molecule Sequencing.</title>
        <authorList>
            <consortium name="NISC Comparative Sequencing Program"/>
            <person name="Tsai Y.C."/>
            <person name="Conlan S."/>
            <person name="Deming C."/>
            <person name="Segre J.A."/>
            <person name="Kong H.H."/>
            <person name="Korlach J."/>
            <person name="Oh J."/>
        </authorList>
    </citation>
    <scope>NUCLEOTIDE SEQUENCE [LARGE SCALE GENOMIC DNA]</scope>
    <source>
        <strain evidence="3 4">1B08</strain>
    </source>
</reference>
<feature type="transmembrane region" description="Helical" evidence="2">
    <location>
        <begin position="169"/>
        <end position="193"/>
    </location>
</feature>
<protein>
    <submittedName>
        <fullName evidence="3">Membrane protein</fullName>
    </submittedName>
</protein>
<organism evidence="3 4">
    <name type="scientific">Corynebacterium simulans</name>
    <dbReference type="NCBI Taxonomy" id="146827"/>
    <lineage>
        <taxon>Bacteria</taxon>
        <taxon>Bacillati</taxon>
        <taxon>Actinomycetota</taxon>
        <taxon>Actinomycetes</taxon>
        <taxon>Mycobacteriales</taxon>
        <taxon>Corynebacteriaceae</taxon>
        <taxon>Corynebacterium</taxon>
    </lineage>
</organism>
<keyword evidence="2" id="KW-0472">Membrane</keyword>
<feature type="compositionally biased region" description="Low complexity" evidence="1">
    <location>
        <begin position="24"/>
        <end position="61"/>
    </location>
</feature>
<sequence>MTFGSPGSSPQFGGPRPGAGSGPNNGPNNAAGPRFGFPSSPSFGSPNQPGGSAPSFGAAGPAQGGGQGFGAPGGQPSAPRSSRPATPAAPTKGPWPLLIAAGVAAIFSLIAVIAAPLASTATQGLFFGLAIAGWVLAGIVAFVLLGLYTLQNTRRQAESFYIEDTRQTLVYRLVMIGGFLLVIASAVEIAFYVGKVMGA</sequence>
<feature type="compositionally biased region" description="Gly residues" evidence="1">
    <location>
        <begin position="62"/>
        <end position="73"/>
    </location>
</feature>
<comment type="caution">
    <text evidence="3">The sequence shown here is derived from an EMBL/GenBank/DDBJ whole genome shotgun (WGS) entry which is preliminary data.</text>
</comment>